<keyword evidence="12" id="KW-1185">Reference proteome</keyword>
<reference evidence="11 12" key="1">
    <citation type="journal article" date="2011" name="Proc. Natl. Acad. Sci. U.S.A.">
        <title>Comparative genomics of xylose-fermenting fungi for enhanced biofuel production.</title>
        <authorList>
            <person name="Wohlbach D.J."/>
            <person name="Kuo A."/>
            <person name="Sato T.K."/>
            <person name="Potts K.M."/>
            <person name="Salamov A.A."/>
            <person name="LaButti K.M."/>
            <person name="Sun H."/>
            <person name="Clum A."/>
            <person name="Pangilinan J.L."/>
            <person name="Lindquist E.A."/>
            <person name="Lucas S."/>
            <person name="Lapidus A."/>
            <person name="Jin M."/>
            <person name="Gunawan C."/>
            <person name="Balan V."/>
            <person name="Dale B.E."/>
            <person name="Jeffries T.W."/>
            <person name="Zinkel R."/>
            <person name="Barry K.W."/>
            <person name="Grigoriev I.V."/>
            <person name="Gasch A.P."/>
        </authorList>
    </citation>
    <scope>NUCLEOTIDE SEQUENCE [LARGE SCALE GENOMIC DNA]</scope>
    <source>
        <strain evidence="12">NRRL Y-27907 / 11-Y1</strain>
    </source>
</reference>
<dbReference type="OMA" id="TECKEYN"/>
<name>G3AUD4_SPAPN</name>
<evidence type="ECO:0000256" key="2">
    <source>
        <dbReference type="ARBA" id="ARBA00009486"/>
    </source>
</evidence>
<evidence type="ECO:0000313" key="12">
    <source>
        <dbReference type="Proteomes" id="UP000000709"/>
    </source>
</evidence>
<keyword evidence="3" id="KW-0328">Glycosyltransferase</keyword>
<dbReference type="GO" id="GO:0016020">
    <property type="term" value="C:membrane"/>
    <property type="evidence" value="ECO:0007669"/>
    <property type="project" value="UniProtKB-SubCell"/>
</dbReference>
<keyword evidence="8 10" id="KW-0472">Membrane</keyword>
<evidence type="ECO:0000256" key="3">
    <source>
        <dbReference type="ARBA" id="ARBA00022676"/>
    </source>
</evidence>
<dbReference type="InParanoid" id="G3AUD4"/>
<keyword evidence="7 10" id="KW-1133">Transmembrane helix</keyword>
<feature type="transmembrane region" description="Helical" evidence="10">
    <location>
        <begin position="27"/>
        <end position="47"/>
    </location>
</feature>
<evidence type="ECO:0000256" key="5">
    <source>
        <dbReference type="ARBA" id="ARBA00022692"/>
    </source>
</evidence>
<dbReference type="GO" id="GO:0000030">
    <property type="term" value="F:mannosyltransferase activity"/>
    <property type="evidence" value="ECO:0007669"/>
    <property type="project" value="InterPro"/>
</dbReference>
<dbReference type="KEGG" id="spaa:SPAPADRAFT_52589"/>
<evidence type="ECO:0000256" key="6">
    <source>
        <dbReference type="ARBA" id="ARBA00022968"/>
    </source>
</evidence>
<dbReference type="eggNOG" id="ENOG502QTZG">
    <property type="taxonomic scope" value="Eukaryota"/>
</dbReference>
<proteinExistence type="inferred from homology"/>
<comment type="similarity">
    <text evidence="2">Belongs to the BMT family.</text>
</comment>
<sequence>MILTKLAVYFIRNVGLDTFRSKPKARILRSVSIFLAITVLISLTYTYSIILDKYPRREIINEINSFAADDSLDVVNSEDLNLHQSKTVNSDIIQYVKESSGLSATILKDNYKETSFSIFLSEEDSEECRSLRVDETISFNKYSPFKEDIDEVIKVLQHQLVNDEAFRDIARLFEGQIPLLIKEGTVTNHFFQLMGTSVWLKEYEVHLMVSRVLYTKGNNRSKSKVSLLYGQIFNKDWEHMNNFNLKVPSSFGGNRTMNFPSFIPIPFFYSDKGMFFGPEDGRLLLVQNEYGFEEPVLIFNSITILTSINDEGRKKEQGLRAMFIAWLFQTQTGKVNTDGNNDARFDNITYVKVRRLSITGENQPRREKNWTPFVDPRERNPSDRNLYLVYDWNNLQVLKCQLSDLTSDYISRCERYYAQSKQSRIGPIRGGTELIPLSTVFETRSQAWVGFVRSHFVRCGCAKAWYRPHFVLLQRNEDKFRVTHMSAPISFNIPAKPLDGSVRACGEKDANVLMANGISHWKVDSETGSDYLTLTFSADDKGNILLHVKDFGKIIERLDLEVAWDTPINRMRECVVKDSKDICEADGIEMKRLGIY</sequence>
<dbReference type="Pfam" id="PF12141">
    <property type="entry name" value="BMT"/>
    <property type="match status" value="1"/>
</dbReference>
<dbReference type="HOGENOM" id="CLU_013841_1_1_1"/>
<evidence type="ECO:0000313" key="11">
    <source>
        <dbReference type="EMBL" id="EGW30510.1"/>
    </source>
</evidence>
<keyword evidence="5 10" id="KW-0812">Transmembrane</keyword>
<dbReference type="Proteomes" id="UP000000709">
    <property type="component" value="Unassembled WGS sequence"/>
</dbReference>
<keyword evidence="6" id="KW-0735">Signal-anchor</keyword>
<keyword evidence="9" id="KW-0961">Cell wall biogenesis/degradation</keyword>
<dbReference type="EMBL" id="GL996505">
    <property type="protein sequence ID" value="EGW30510.1"/>
    <property type="molecule type" value="Genomic_DNA"/>
</dbReference>
<dbReference type="InterPro" id="IPR021988">
    <property type="entry name" value="BMT1"/>
</dbReference>
<dbReference type="OrthoDB" id="3631276at2759"/>
<evidence type="ECO:0000256" key="7">
    <source>
        <dbReference type="ARBA" id="ARBA00022989"/>
    </source>
</evidence>
<keyword evidence="4" id="KW-0808">Transferase</keyword>
<accession>G3AUD4</accession>
<dbReference type="GeneID" id="18871697"/>
<evidence type="ECO:0000256" key="9">
    <source>
        <dbReference type="ARBA" id="ARBA00023316"/>
    </source>
</evidence>
<evidence type="ECO:0000256" key="4">
    <source>
        <dbReference type="ARBA" id="ARBA00022679"/>
    </source>
</evidence>
<dbReference type="GO" id="GO:0071555">
    <property type="term" value="P:cell wall organization"/>
    <property type="evidence" value="ECO:0007669"/>
    <property type="project" value="UniProtKB-KW"/>
</dbReference>
<protein>
    <submittedName>
        <fullName evidence="11">Uncharacterized protein</fullName>
    </submittedName>
</protein>
<comment type="subcellular location">
    <subcellularLocation>
        <location evidence="1">Membrane</location>
        <topology evidence="1">Single-pass type II membrane protein</topology>
    </subcellularLocation>
</comment>
<evidence type="ECO:0000256" key="10">
    <source>
        <dbReference type="SAM" id="Phobius"/>
    </source>
</evidence>
<dbReference type="AlphaFoldDB" id="G3AUD4"/>
<gene>
    <name evidence="11" type="ORF">SPAPADRAFT_52589</name>
</gene>
<dbReference type="STRING" id="619300.G3AUD4"/>
<dbReference type="RefSeq" id="XP_007377481.1">
    <property type="nucleotide sequence ID" value="XM_007377419.1"/>
</dbReference>
<evidence type="ECO:0000256" key="1">
    <source>
        <dbReference type="ARBA" id="ARBA00004606"/>
    </source>
</evidence>
<evidence type="ECO:0000256" key="8">
    <source>
        <dbReference type="ARBA" id="ARBA00023136"/>
    </source>
</evidence>
<organism evidence="12">
    <name type="scientific">Spathaspora passalidarum (strain NRRL Y-27907 / 11-Y1)</name>
    <dbReference type="NCBI Taxonomy" id="619300"/>
    <lineage>
        <taxon>Eukaryota</taxon>
        <taxon>Fungi</taxon>
        <taxon>Dikarya</taxon>
        <taxon>Ascomycota</taxon>
        <taxon>Saccharomycotina</taxon>
        <taxon>Pichiomycetes</taxon>
        <taxon>Debaryomycetaceae</taxon>
        <taxon>Spathaspora</taxon>
    </lineage>
</organism>